<keyword evidence="2" id="KW-1185">Reference proteome</keyword>
<name>A0AC60Q6R8_IXOPE</name>
<accession>A0AC60Q6R8</accession>
<sequence>MFEVDGARSPQRSHVQESSSFFSFRPWYWYRRADTTETKIVPEFVKLKKWEVHEVLGFVFVWHHAEGEEPSWRIEDTPQITNGDWKLFCRFDDRVSCHIRDIIENGFDTAHVKHLHKPNILLSPETFLRSGGESLWARFTMNHWTAKNSIEAHRCVNEFDAHVSILGKQWPVFRTIVKTQNIGPALILEHARSKFGTAWVVMAILPEEPLQMRVIQRMHFEPNTSWFFRYFLSKAHLSQRRCGIFREVVRIVAIWNLRHIYLLGFIESFEVGDMNRPANFTRFAMHQLIKQVGELPTNTRGKYLDMSSYHVIDEPIQREEERRKGGGEEEEEEIEELNSDASDWSSKNSVGCCVGLELVAFRTKDGVAHVIDAYCPHLGAHLGVMGRVFGDCIECPFHGWRFRGEDGACMHVPYSAKVPEFVKVKTWETREVLGSLFMWYHADDGPPSWQVEDVREVSNGHWKLGMRYESILSVHIRDLGENEADLTHFGALHKPNPLMSPEEFSVSAGDTFWGRMLAYDWTADWHVEAHTSVVDVDANLSVFGKIYPILNHKARVTLHGPGCMIVQVSCKLGDIRMVVTITPEGPFQNRVVHKIYFEPRALMIFRFIVSKVYLSAFRRDILAWNHKTMHQHPPLQKNEKTVAQFRKWYDQFYSESSPTWQEVRDRTMQWKGNTVEPERHPVSDHHPQPHSSETLASPQESGSRLVQLPSVALGEAPPMVSYSPSGVNETTGRSKNGHRLPEISLCNEPLIKFVNLLLDCLFQSPFPR</sequence>
<comment type="caution">
    <text evidence="1">The sequence shown here is derived from an EMBL/GenBank/DDBJ whole genome shotgun (WGS) entry which is preliminary data.</text>
</comment>
<protein>
    <submittedName>
        <fullName evidence="1">Uncharacterized protein</fullName>
    </submittedName>
</protein>
<reference evidence="1 2" key="1">
    <citation type="journal article" date="2020" name="Cell">
        <title>Large-Scale Comparative Analyses of Tick Genomes Elucidate Their Genetic Diversity and Vector Capacities.</title>
        <authorList>
            <consortium name="Tick Genome and Microbiome Consortium (TIGMIC)"/>
            <person name="Jia N."/>
            <person name="Wang J."/>
            <person name="Shi W."/>
            <person name="Du L."/>
            <person name="Sun Y."/>
            <person name="Zhan W."/>
            <person name="Jiang J.F."/>
            <person name="Wang Q."/>
            <person name="Zhang B."/>
            <person name="Ji P."/>
            <person name="Bell-Sakyi L."/>
            <person name="Cui X.M."/>
            <person name="Yuan T.T."/>
            <person name="Jiang B.G."/>
            <person name="Yang W.F."/>
            <person name="Lam T.T."/>
            <person name="Chang Q.C."/>
            <person name="Ding S.J."/>
            <person name="Wang X.J."/>
            <person name="Zhu J.G."/>
            <person name="Ruan X.D."/>
            <person name="Zhao L."/>
            <person name="Wei J.T."/>
            <person name="Ye R.Z."/>
            <person name="Que T.C."/>
            <person name="Du C.H."/>
            <person name="Zhou Y.H."/>
            <person name="Cheng J.X."/>
            <person name="Dai P.F."/>
            <person name="Guo W.B."/>
            <person name="Han X.H."/>
            <person name="Huang E.J."/>
            <person name="Li L.F."/>
            <person name="Wei W."/>
            <person name="Gao Y.C."/>
            <person name="Liu J.Z."/>
            <person name="Shao H.Z."/>
            <person name="Wang X."/>
            <person name="Wang C.C."/>
            <person name="Yang T.C."/>
            <person name="Huo Q.B."/>
            <person name="Li W."/>
            <person name="Chen H.Y."/>
            <person name="Chen S.E."/>
            <person name="Zhou L.G."/>
            <person name="Ni X.B."/>
            <person name="Tian J.H."/>
            <person name="Sheng Y."/>
            <person name="Liu T."/>
            <person name="Pan Y.S."/>
            <person name="Xia L.Y."/>
            <person name="Li J."/>
            <person name="Zhao F."/>
            <person name="Cao W.C."/>
        </authorList>
    </citation>
    <scope>NUCLEOTIDE SEQUENCE [LARGE SCALE GENOMIC DNA]</scope>
    <source>
        <strain evidence="1">Iper-2018</strain>
    </source>
</reference>
<dbReference type="Proteomes" id="UP000805193">
    <property type="component" value="Unassembled WGS sequence"/>
</dbReference>
<dbReference type="EMBL" id="JABSTQ010009418">
    <property type="protein sequence ID" value="KAG0429360.1"/>
    <property type="molecule type" value="Genomic_DNA"/>
</dbReference>
<proteinExistence type="predicted"/>
<gene>
    <name evidence="1" type="ORF">HPB47_023675</name>
</gene>
<evidence type="ECO:0000313" key="1">
    <source>
        <dbReference type="EMBL" id="KAG0429360.1"/>
    </source>
</evidence>
<organism evidence="1 2">
    <name type="scientific">Ixodes persulcatus</name>
    <name type="common">Taiga tick</name>
    <dbReference type="NCBI Taxonomy" id="34615"/>
    <lineage>
        <taxon>Eukaryota</taxon>
        <taxon>Metazoa</taxon>
        <taxon>Ecdysozoa</taxon>
        <taxon>Arthropoda</taxon>
        <taxon>Chelicerata</taxon>
        <taxon>Arachnida</taxon>
        <taxon>Acari</taxon>
        <taxon>Parasitiformes</taxon>
        <taxon>Ixodida</taxon>
        <taxon>Ixodoidea</taxon>
        <taxon>Ixodidae</taxon>
        <taxon>Ixodinae</taxon>
        <taxon>Ixodes</taxon>
    </lineage>
</organism>
<evidence type="ECO:0000313" key="2">
    <source>
        <dbReference type="Proteomes" id="UP000805193"/>
    </source>
</evidence>